<protein>
    <recommendedName>
        <fullName evidence="3">Coenzyme PQQ synthesis protein D (PqqD)</fullName>
    </recommendedName>
</protein>
<dbReference type="Pfam" id="PF05402">
    <property type="entry name" value="PqqD"/>
    <property type="match status" value="1"/>
</dbReference>
<evidence type="ECO:0008006" key="3">
    <source>
        <dbReference type="Google" id="ProtNLM"/>
    </source>
</evidence>
<dbReference type="Gene3D" id="1.10.10.1150">
    <property type="entry name" value="Coenzyme PQQ synthesis protein D (PqqD)"/>
    <property type="match status" value="1"/>
</dbReference>
<evidence type="ECO:0000313" key="1">
    <source>
        <dbReference type="EMBL" id="MBB3108554.1"/>
    </source>
</evidence>
<reference evidence="1 2" key="1">
    <citation type="submission" date="2020-08" db="EMBL/GenBank/DDBJ databases">
        <title>Genomic Encyclopedia of Type Strains, Phase III (KMG-III): the genomes of soil and plant-associated and newly described type strains.</title>
        <authorList>
            <person name="Whitman W."/>
        </authorList>
    </citation>
    <scope>NUCLEOTIDE SEQUENCE [LARGE SCALE GENOMIC DNA]</scope>
    <source>
        <strain evidence="1 2">CECT 5862</strain>
    </source>
</reference>
<sequence length="91" mass="10162">MSTVAEQFVQSKGSLASNMDGEKVMMRVETGKYYNLGAIGGRIWDLLEQPQTVNQLVEALTQEYEIGMDECTAQVESFLKQLQSEQLVEAV</sequence>
<organism evidence="1 2">
    <name type="scientific">Paenibacillus phyllosphaerae</name>
    <dbReference type="NCBI Taxonomy" id="274593"/>
    <lineage>
        <taxon>Bacteria</taxon>
        <taxon>Bacillati</taxon>
        <taxon>Bacillota</taxon>
        <taxon>Bacilli</taxon>
        <taxon>Bacillales</taxon>
        <taxon>Paenibacillaceae</taxon>
        <taxon>Paenibacillus</taxon>
    </lineage>
</organism>
<dbReference type="EMBL" id="JACHXK010000001">
    <property type="protein sequence ID" value="MBB3108554.1"/>
    <property type="molecule type" value="Genomic_DNA"/>
</dbReference>
<gene>
    <name evidence="1" type="ORF">FHS18_000582</name>
</gene>
<dbReference type="NCBIfam" id="NF033536">
    <property type="entry name" value="lasso_PqqD_Bac"/>
    <property type="match status" value="1"/>
</dbReference>
<proteinExistence type="predicted"/>
<name>A0A7W5FL11_9BACL</name>
<dbReference type="Proteomes" id="UP000570361">
    <property type="component" value="Unassembled WGS sequence"/>
</dbReference>
<dbReference type="RefSeq" id="WP_183596735.1">
    <property type="nucleotide sequence ID" value="NZ_JACHXK010000001.1"/>
</dbReference>
<dbReference type="AlphaFoldDB" id="A0A7W5FL11"/>
<comment type="caution">
    <text evidence="1">The sequence shown here is derived from an EMBL/GenBank/DDBJ whole genome shotgun (WGS) entry which is preliminary data.</text>
</comment>
<evidence type="ECO:0000313" key="2">
    <source>
        <dbReference type="Proteomes" id="UP000570361"/>
    </source>
</evidence>
<dbReference type="InterPro" id="IPR041881">
    <property type="entry name" value="PqqD_sf"/>
</dbReference>
<keyword evidence="2" id="KW-1185">Reference proteome</keyword>
<dbReference type="InterPro" id="IPR008792">
    <property type="entry name" value="PQQD"/>
</dbReference>
<accession>A0A7W5FL11</accession>